<dbReference type="PANTHER" id="PTHR45667">
    <property type="entry name" value="S-ADENOSYLMETHIONINE MITOCHONDRIAL CARRIER PROTEIN"/>
    <property type="match status" value="1"/>
</dbReference>
<dbReference type="GO" id="GO:0016020">
    <property type="term" value="C:membrane"/>
    <property type="evidence" value="ECO:0007669"/>
    <property type="project" value="UniProtKB-SubCell"/>
</dbReference>
<feature type="compositionally biased region" description="Basic and acidic residues" evidence="9">
    <location>
        <begin position="110"/>
        <end position="130"/>
    </location>
</feature>
<evidence type="ECO:0000313" key="10">
    <source>
        <dbReference type="EMBL" id="CAE8599723.1"/>
    </source>
</evidence>
<dbReference type="AlphaFoldDB" id="A0A813EJW1"/>
<feature type="repeat" description="Solcar" evidence="8">
    <location>
        <begin position="857"/>
        <end position="935"/>
    </location>
</feature>
<dbReference type="Gene3D" id="3.90.550.10">
    <property type="entry name" value="Spore Coat Polysaccharide Biosynthesis Protein SpsA, Chain A"/>
    <property type="match status" value="1"/>
</dbReference>
<dbReference type="InterPro" id="IPR023395">
    <property type="entry name" value="MCP_dom_sf"/>
</dbReference>
<evidence type="ECO:0000256" key="4">
    <source>
        <dbReference type="ARBA" id="ARBA00022692"/>
    </source>
</evidence>
<evidence type="ECO:0000256" key="7">
    <source>
        <dbReference type="ARBA" id="ARBA00023136"/>
    </source>
</evidence>
<evidence type="ECO:0000256" key="5">
    <source>
        <dbReference type="ARBA" id="ARBA00022737"/>
    </source>
</evidence>
<dbReference type="InterPro" id="IPR029044">
    <property type="entry name" value="Nucleotide-diphossugar_trans"/>
</dbReference>
<dbReference type="Proteomes" id="UP000654075">
    <property type="component" value="Unassembled WGS sequence"/>
</dbReference>
<keyword evidence="6" id="KW-1133">Transmembrane helix</keyword>
<feature type="region of interest" description="Disordered" evidence="9">
    <location>
        <begin position="240"/>
        <end position="262"/>
    </location>
</feature>
<evidence type="ECO:0000313" key="11">
    <source>
        <dbReference type="Proteomes" id="UP000654075"/>
    </source>
</evidence>
<evidence type="ECO:0000256" key="2">
    <source>
        <dbReference type="ARBA" id="ARBA00006375"/>
    </source>
</evidence>
<keyword evidence="5" id="KW-0677">Repeat</keyword>
<keyword evidence="3" id="KW-0813">Transport</keyword>
<gene>
    <name evidence="10" type="ORF">PGLA1383_LOCUS18069</name>
</gene>
<dbReference type="SUPFAM" id="SSF103506">
    <property type="entry name" value="Mitochondrial carrier"/>
    <property type="match status" value="1"/>
</dbReference>
<evidence type="ECO:0000256" key="1">
    <source>
        <dbReference type="ARBA" id="ARBA00004141"/>
    </source>
</evidence>
<name>A0A813EJW1_POLGL</name>
<dbReference type="Pfam" id="PF00153">
    <property type="entry name" value="Mito_carr"/>
    <property type="match status" value="3"/>
</dbReference>
<keyword evidence="7 8" id="KW-0472">Membrane</keyword>
<organism evidence="10 11">
    <name type="scientific">Polarella glacialis</name>
    <name type="common">Dinoflagellate</name>
    <dbReference type="NCBI Taxonomy" id="89957"/>
    <lineage>
        <taxon>Eukaryota</taxon>
        <taxon>Sar</taxon>
        <taxon>Alveolata</taxon>
        <taxon>Dinophyceae</taxon>
        <taxon>Suessiales</taxon>
        <taxon>Suessiaceae</taxon>
        <taxon>Polarella</taxon>
    </lineage>
</organism>
<sequence length="1136" mass="126278">MGAADGTAEAATESNPNTNGITSNSNVNVEHHSNGTSNNRAIPTRDDYSTYHEQPESAAPGAVAGFPGGSQPWGHPRHPAAYGRHWQQGSQHGSQQGSWQQGSQQGDTQCHQEADRERHPAAEFEQRDSEVSALQELLRKAQQEVSWLRGKKDKLEEDSEWWKRKCRQLEASGYNAWKDVCVSSPLTEFREQIGKPDAEGWHWRHYKTSCPCCRRPLDIDLQDASADTDPWAVETPWAEEIDGADGTQENPGDFSTGGSDQHKEASSERYAYCCAIWGANAGYALGAAVLGSRLRELGAGQNGGPDLVLLHTDDLPMNYLKLLASVWTLQEVDYIDGVEALYNMRGTNFDGVFTKLQAWSLVQYDKVLLLDLDIIPLRPLDSLFELEAPAALVRGQSELNHGEETDGRRFFTGEDCEGNAWGQSGGINAGVILLKPCRDLFRRMLREVTCPSHPCHISGNGPEQDYLTRFFGADRSMPWRHIDVGWNYQLHHVPFALESAIEWRRYLTSRESWQSDVKDKLPRRLAMAQEDIGIVHFSGDFKLWHMLIPPPISSQSPVSSQEGTGHDASSDRVFAEKLIGEFGSYPLWVSRDASAEAYAEYGCMKTDEGQIMLLPDCKEDITSLVDMGSSRMREVSLLATTTWRECFERLQAKQPAILQELSAAQVPGNLEVGARVEVQWILGSPGSETGDPSSKRWLAGRVFSVHSTGQYAVKFDLGGTWGNLERQIAPQRVRRLEDWTPPDAVDSLAERDAAQSRPSRSKLSTNMMASRLVIDLAASILELRNFGRTDEFGFEDLLRNHTRVTRSEHSTVLTTAESNQNWPEFQRQFQRFRPLAKVPMAKHAKGGFIEPRSDAVLSPAEQSIAASIAKCATKLVLYPLDTLKSRSQASTRGGLNEFRHLSSLTGIYRGLAPKLLLYTPYQAVYMAVYVQAREQLLAGPSPFGPSSPLTFVAAGVTAEVTASAIRLPMEVAKLRLQLGIYQSSWHAFKDFAQNPRRLYGGNFVPQTLVHDCAYSACAWTIFEYSRQWIFARRGSSELPAHESLALGAFTGGLTALVTNPMDVLKTRIIGRRPDDRFPPPGLLDTARGILREEGALAFWRGAGFRVAHLAPSHGLYMLLYEVAKLQMTAWRTHGGS</sequence>
<keyword evidence="4 8" id="KW-0812">Transmembrane</keyword>
<evidence type="ECO:0000256" key="6">
    <source>
        <dbReference type="ARBA" id="ARBA00022989"/>
    </source>
</evidence>
<evidence type="ECO:0000256" key="8">
    <source>
        <dbReference type="PROSITE-ProRule" id="PRU00282"/>
    </source>
</evidence>
<evidence type="ECO:0000256" key="9">
    <source>
        <dbReference type="SAM" id="MobiDB-lite"/>
    </source>
</evidence>
<keyword evidence="11" id="KW-1185">Reference proteome</keyword>
<dbReference type="OrthoDB" id="276989at2759"/>
<comment type="similarity">
    <text evidence="2">Belongs to the mitochondrial carrier (TC 2.A.29) family.</text>
</comment>
<reference evidence="10" key="1">
    <citation type="submission" date="2021-02" db="EMBL/GenBank/DDBJ databases">
        <authorList>
            <person name="Dougan E. K."/>
            <person name="Rhodes N."/>
            <person name="Thang M."/>
            <person name="Chan C."/>
        </authorList>
    </citation>
    <scope>NUCLEOTIDE SEQUENCE</scope>
</reference>
<comment type="caution">
    <text evidence="10">The sequence shown here is derived from an EMBL/GenBank/DDBJ whole genome shotgun (WGS) entry which is preliminary data.</text>
</comment>
<proteinExistence type="inferred from homology"/>
<evidence type="ECO:0000256" key="3">
    <source>
        <dbReference type="ARBA" id="ARBA00022448"/>
    </source>
</evidence>
<feature type="compositionally biased region" description="Basic and acidic residues" evidence="9">
    <location>
        <begin position="43"/>
        <end position="55"/>
    </location>
</feature>
<feature type="compositionally biased region" description="Low complexity" evidence="9">
    <location>
        <begin position="1"/>
        <end position="13"/>
    </location>
</feature>
<feature type="compositionally biased region" description="Low complexity" evidence="9">
    <location>
        <begin position="85"/>
        <end position="106"/>
    </location>
</feature>
<dbReference type="SUPFAM" id="SSF53448">
    <property type="entry name" value="Nucleotide-diphospho-sugar transferases"/>
    <property type="match status" value="1"/>
</dbReference>
<protein>
    <submittedName>
        <fullName evidence="10">Uncharacterized protein</fullName>
    </submittedName>
</protein>
<accession>A0A813EJW1</accession>
<dbReference type="EMBL" id="CAJNNV010011409">
    <property type="protein sequence ID" value="CAE8599723.1"/>
    <property type="molecule type" value="Genomic_DNA"/>
</dbReference>
<dbReference type="PROSITE" id="PS50920">
    <property type="entry name" value="SOLCAR"/>
    <property type="match status" value="2"/>
</dbReference>
<feature type="repeat" description="Solcar" evidence="8">
    <location>
        <begin position="1038"/>
        <end position="1126"/>
    </location>
</feature>
<feature type="region of interest" description="Disordered" evidence="9">
    <location>
        <begin position="1"/>
        <end position="130"/>
    </location>
</feature>
<dbReference type="Gene3D" id="1.50.40.10">
    <property type="entry name" value="Mitochondrial carrier domain"/>
    <property type="match status" value="1"/>
</dbReference>
<dbReference type="InterPro" id="IPR018108">
    <property type="entry name" value="MCP_transmembrane"/>
</dbReference>
<dbReference type="Gene3D" id="2.30.30.140">
    <property type="match status" value="1"/>
</dbReference>
<comment type="subcellular location">
    <subcellularLocation>
        <location evidence="1">Membrane</location>
        <topology evidence="1">Multi-pass membrane protein</topology>
    </subcellularLocation>
</comment>